<dbReference type="InterPro" id="IPR051393">
    <property type="entry name" value="ABC_transporter_permease"/>
</dbReference>
<sequence>MTRYVGIGTPTWIGFWNYSFLVKDELFWTSLYNITYYLVFAVPLGFAVGLSLALIMNFRVKEKSIYRTIIYFPAILPMFASTFIWLWMFNPQLGIINALLGYVGIDGPGWIG</sequence>
<accession>X1SYW0</accession>
<protein>
    <recommendedName>
        <fullName evidence="8">ABC transmembrane type-1 domain-containing protein</fullName>
    </recommendedName>
</protein>
<reference evidence="9" key="1">
    <citation type="journal article" date="2014" name="Front. Microbiol.">
        <title>High frequency of phylogenetically diverse reductive dehalogenase-homologous genes in deep subseafloor sedimentary metagenomes.</title>
        <authorList>
            <person name="Kawai M."/>
            <person name="Futagami T."/>
            <person name="Toyoda A."/>
            <person name="Takaki Y."/>
            <person name="Nishi S."/>
            <person name="Hori S."/>
            <person name="Arai W."/>
            <person name="Tsubouchi T."/>
            <person name="Morono Y."/>
            <person name="Uchiyama I."/>
            <person name="Ito T."/>
            <person name="Fujiyama A."/>
            <person name="Inagaki F."/>
            <person name="Takami H."/>
        </authorList>
    </citation>
    <scope>NUCLEOTIDE SEQUENCE</scope>
    <source>
        <strain evidence="9">Expedition CK06-06</strain>
    </source>
</reference>
<keyword evidence="5 7" id="KW-1133">Transmembrane helix</keyword>
<dbReference type="EMBL" id="BARW01005902">
    <property type="protein sequence ID" value="GAI84331.1"/>
    <property type="molecule type" value="Genomic_DNA"/>
</dbReference>
<organism evidence="9">
    <name type="scientific">marine sediment metagenome</name>
    <dbReference type="NCBI Taxonomy" id="412755"/>
    <lineage>
        <taxon>unclassified sequences</taxon>
        <taxon>metagenomes</taxon>
        <taxon>ecological metagenomes</taxon>
    </lineage>
</organism>
<comment type="subcellular location">
    <subcellularLocation>
        <location evidence="1">Cell membrane</location>
        <topology evidence="1">Multi-pass membrane protein</topology>
    </subcellularLocation>
</comment>
<keyword evidence="6 7" id="KW-0472">Membrane</keyword>
<evidence type="ECO:0000256" key="5">
    <source>
        <dbReference type="ARBA" id="ARBA00022989"/>
    </source>
</evidence>
<dbReference type="PROSITE" id="PS50928">
    <property type="entry name" value="ABC_TM1"/>
    <property type="match status" value="1"/>
</dbReference>
<dbReference type="PANTHER" id="PTHR30193">
    <property type="entry name" value="ABC TRANSPORTER PERMEASE PROTEIN"/>
    <property type="match status" value="1"/>
</dbReference>
<evidence type="ECO:0000256" key="2">
    <source>
        <dbReference type="ARBA" id="ARBA00022448"/>
    </source>
</evidence>
<evidence type="ECO:0000259" key="8">
    <source>
        <dbReference type="PROSITE" id="PS50928"/>
    </source>
</evidence>
<dbReference type="Gene3D" id="1.10.3720.10">
    <property type="entry name" value="MetI-like"/>
    <property type="match status" value="1"/>
</dbReference>
<evidence type="ECO:0000256" key="3">
    <source>
        <dbReference type="ARBA" id="ARBA00022475"/>
    </source>
</evidence>
<feature type="transmembrane region" description="Helical" evidence="7">
    <location>
        <begin position="34"/>
        <end position="56"/>
    </location>
</feature>
<keyword evidence="4 7" id="KW-0812">Transmembrane</keyword>
<proteinExistence type="predicted"/>
<evidence type="ECO:0000256" key="7">
    <source>
        <dbReference type="SAM" id="Phobius"/>
    </source>
</evidence>
<keyword evidence="3" id="KW-1003">Cell membrane</keyword>
<name>X1SYW0_9ZZZZ</name>
<dbReference type="InterPro" id="IPR000515">
    <property type="entry name" value="MetI-like"/>
</dbReference>
<evidence type="ECO:0000256" key="4">
    <source>
        <dbReference type="ARBA" id="ARBA00022692"/>
    </source>
</evidence>
<evidence type="ECO:0000256" key="6">
    <source>
        <dbReference type="ARBA" id="ARBA00023136"/>
    </source>
</evidence>
<evidence type="ECO:0000256" key="1">
    <source>
        <dbReference type="ARBA" id="ARBA00004651"/>
    </source>
</evidence>
<feature type="transmembrane region" description="Helical" evidence="7">
    <location>
        <begin position="68"/>
        <end position="88"/>
    </location>
</feature>
<dbReference type="GO" id="GO:0005886">
    <property type="term" value="C:plasma membrane"/>
    <property type="evidence" value="ECO:0007669"/>
    <property type="project" value="UniProtKB-SubCell"/>
</dbReference>
<dbReference type="PANTHER" id="PTHR30193:SF37">
    <property type="entry name" value="INNER MEMBRANE ABC TRANSPORTER PERMEASE PROTEIN YCJO"/>
    <property type="match status" value="1"/>
</dbReference>
<keyword evidence="2" id="KW-0813">Transport</keyword>
<comment type="caution">
    <text evidence="9">The sequence shown here is derived from an EMBL/GenBank/DDBJ whole genome shotgun (WGS) entry which is preliminary data.</text>
</comment>
<dbReference type="SUPFAM" id="SSF161098">
    <property type="entry name" value="MetI-like"/>
    <property type="match status" value="1"/>
</dbReference>
<feature type="domain" description="ABC transmembrane type-1" evidence="8">
    <location>
        <begin position="31"/>
        <end position="112"/>
    </location>
</feature>
<dbReference type="GO" id="GO:0055085">
    <property type="term" value="P:transmembrane transport"/>
    <property type="evidence" value="ECO:0007669"/>
    <property type="project" value="InterPro"/>
</dbReference>
<gene>
    <name evidence="9" type="ORF">S12H4_12417</name>
</gene>
<dbReference type="InterPro" id="IPR035906">
    <property type="entry name" value="MetI-like_sf"/>
</dbReference>
<dbReference type="AlphaFoldDB" id="X1SYW0"/>
<evidence type="ECO:0000313" key="9">
    <source>
        <dbReference type="EMBL" id="GAI84331.1"/>
    </source>
</evidence>
<feature type="non-terminal residue" evidence="9">
    <location>
        <position position="112"/>
    </location>
</feature>